<comment type="subcellular location">
    <subcellularLocation>
        <location evidence="2">Cell membrane</location>
        <topology evidence="2">Multi-pass membrane protein</topology>
    </subcellularLocation>
</comment>
<feature type="compositionally biased region" description="Polar residues" evidence="15">
    <location>
        <begin position="595"/>
        <end position="609"/>
    </location>
</feature>
<keyword evidence="6" id="KW-0479">Metal-binding</keyword>
<keyword evidence="5" id="KW-0812">Transmembrane</keyword>
<dbReference type="GeneID" id="68111596"/>
<evidence type="ECO:0000259" key="16">
    <source>
        <dbReference type="Pfam" id="PF01764"/>
    </source>
</evidence>
<evidence type="ECO:0000256" key="1">
    <source>
        <dbReference type="ARBA" id="ARBA00001913"/>
    </source>
</evidence>
<evidence type="ECO:0000256" key="8">
    <source>
        <dbReference type="ARBA" id="ARBA00022837"/>
    </source>
</evidence>
<keyword evidence="7" id="KW-0378">Hydrolase</keyword>
<dbReference type="GO" id="GO:0005886">
    <property type="term" value="C:plasma membrane"/>
    <property type="evidence" value="ECO:0007669"/>
    <property type="project" value="UniProtKB-SubCell"/>
</dbReference>
<evidence type="ECO:0000256" key="4">
    <source>
        <dbReference type="ARBA" id="ARBA00022553"/>
    </source>
</evidence>
<feature type="region of interest" description="Disordered" evidence="15">
    <location>
        <begin position="22"/>
        <end position="55"/>
    </location>
</feature>
<dbReference type="EC" id="3.1.1.116" evidence="14"/>
<dbReference type="PANTHER" id="PTHR45792:SF8">
    <property type="entry name" value="DIACYLGLYCEROL LIPASE-ALPHA"/>
    <property type="match status" value="1"/>
</dbReference>
<dbReference type="Pfam" id="PF01764">
    <property type="entry name" value="Lipase_3"/>
    <property type="match status" value="1"/>
</dbReference>
<feature type="compositionally biased region" description="Low complexity" evidence="15">
    <location>
        <begin position="610"/>
        <end position="624"/>
    </location>
</feature>
<feature type="domain" description="Fungal lipase-type" evidence="16">
    <location>
        <begin position="365"/>
        <end position="526"/>
    </location>
</feature>
<evidence type="ECO:0000256" key="3">
    <source>
        <dbReference type="ARBA" id="ARBA00022475"/>
    </source>
</evidence>
<dbReference type="AlphaFoldDB" id="A0A6A5BUB0"/>
<feature type="region of interest" description="Disordered" evidence="15">
    <location>
        <begin position="78"/>
        <end position="126"/>
    </location>
</feature>
<evidence type="ECO:0000256" key="15">
    <source>
        <dbReference type="SAM" id="MobiDB-lite"/>
    </source>
</evidence>
<dbReference type="InterPro" id="IPR002921">
    <property type="entry name" value="Fungal_lipase-type"/>
</dbReference>
<comment type="caution">
    <text evidence="17">The sequence shown here is derived from an EMBL/GenBank/DDBJ whole genome shotgun (WGS) entry which is preliminary data.</text>
</comment>
<keyword evidence="9" id="KW-0442">Lipid degradation</keyword>
<dbReference type="VEuPathDB" id="AmoebaDB:NfTy_083980"/>
<protein>
    <recommendedName>
        <fullName evidence="14">sn-1-specific diacylglycerol lipase</fullName>
        <ecNumber evidence="14">3.1.1.116</ecNumber>
    </recommendedName>
</protein>
<organism evidence="17 18">
    <name type="scientific">Naegleria fowleri</name>
    <name type="common">Brain eating amoeba</name>
    <dbReference type="NCBI Taxonomy" id="5763"/>
    <lineage>
        <taxon>Eukaryota</taxon>
        <taxon>Discoba</taxon>
        <taxon>Heterolobosea</taxon>
        <taxon>Tetramitia</taxon>
        <taxon>Eutetramitia</taxon>
        <taxon>Vahlkampfiidae</taxon>
        <taxon>Naegleria</taxon>
    </lineage>
</organism>
<evidence type="ECO:0000256" key="14">
    <source>
        <dbReference type="ARBA" id="ARBA00026104"/>
    </source>
</evidence>
<dbReference type="InterPro" id="IPR029058">
    <property type="entry name" value="AB_hydrolase_fold"/>
</dbReference>
<name>A0A6A5BUB0_NAEFO</name>
<evidence type="ECO:0000256" key="2">
    <source>
        <dbReference type="ARBA" id="ARBA00004651"/>
    </source>
</evidence>
<evidence type="ECO:0000256" key="7">
    <source>
        <dbReference type="ARBA" id="ARBA00022801"/>
    </source>
</evidence>
<keyword evidence="12" id="KW-0472">Membrane</keyword>
<dbReference type="GO" id="GO:0016298">
    <property type="term" value="F:lipase activity"/>
    <property type="evidence" value="ECO:0007669"/>
    <property type="project" value="TreeGrafter"/>
</dbReference>
<feature type="compositionally biased region" description="Low complexity" evidence="15">
    <location>
        <begin position="24"/>
        <end position="55"/>
    </location>
</feature>
<dbReference type="EMBL" id="VFQX01000037">
    <property type="protein sequence ID" value="KAF0976479.1"/>
    <property type="molecule type" value="Genomic_DNA"/>
</dbReference>
<evidence type="ECO:0000256" key="10">
    <source>
        <dbReference type="ARBA" id="ARBA00022989"/>
    </source>
</evidence>
<reference evidence="17 18" key="1">
    <citation type="journal article" date="2019" name="Sci. Rep.">
        <title>Nanopore sequencing improves the draft genome of the human pathogenic amoeba Naegleria fowleri.</title>
        <authorList>
            <person name="Liechti N."/>
            <person name="Schurch N."/>
            <person name="Bruggmann R."/>
            <person name="Wittwer M."/>
        </authorList>
    </citation>
    <scope>NUCLEOTIDE SEQUENCE [LARGE SCALE GENOMIC DNA]</scope>
    <source>
        <strain evidence="17 18">ATCC 30894</strain>
    </source>
</reference>
<dbReference type="PANTHER" id="PTHR45792">
    <property type="entry name" value="DIACYLGLYCEROL LIPASE HOMOLOG-RELATED"/>
    <property type="match status" value="1"/>
</dbReference>
<proteinExistence type="predicted"/>
<dbReference type="VEuPathDB" id="AmoebaDB:FDP41_004378"/>
<keyword evidence="4" id="KW-0597">Phosphoprotein</keyword>
<evidence type="ECO:0000256" key="11">
    <source>
        <dbReference type="ARBA" id="ARBA00023098"/>
    </source>
</evidence>
<evidence type="ECO:0000256" key="12">
    <source>
        <dbReference type="ARBA" id="ARBA00023136"/>
    </source>
</evidence>
<keyword evidence="11" id="KW-0443">Lipid metabolism</keyword>
<dbReference type="GO" id="GO:0016042">
    <property type="term" value="P:lipid catabolic process"/>
    <property type="evidence" value="ECO:0007669"/>
    <property type="project" value="UniProtKB-KW"/>
</dbReference>
<feature type="compositionally biased region" description="Low complexity" evidence="15">
    <location>
        <begin position="84"/>
        <end position="94"/>
    </location>
</feature>
<evidence type="ECO:0000256" key="13">
    <source>
        <dbReference type="ARBA" id="ARBA00024531"/>
    </source>
</evidence>
<evidence type="ECO:0000313" key="17">
    <source>
        <dbReference type="EMBL" id="KAF0976479.1"/>
    </source>
</evidence>
<comment type="cofactor">
    <cofactor evidence="1">
        <name>Ca(2+)</name>
        <dbReference type="ChEBI" id="CHEBI:29108"/>
    </cofactor>
</comment>
<accession>A0A6A5BUB0</accession>
<keyword evidence="18" id="KW-1185">Reference proteome</keyword>
<keyword evidence="8" id="KW-0106">Calcium</keyword>
<dbReference type="VEuPathDB" id="AmoebaDB:NF0031610"/>
<dbReference type="InterPro" id="IPR052214">
    <property type="entry name" value="DAG_Lipase-Related"/>
</dbReference>
<dbReference type="OMA" id="DEEYKWW"/>
<gene>
    <name evidence="17" type="ORF">FDP41_004378</name>
</gene>
<comment type="catalytic activity">
    <reaction evidence="13">
        <text>a 1,2-diacyl-sn-glycerol + H2O = a 2-acylglycerol + a fatty acid + H(+)</text>
        <dbReference type="Rhea" id="RHEA:33275"/>
        <dbReference type="ChEBI" id="CHEBI:15377"/>
        <dbReference type="ChEBI" id="CHEBI:15378"/>
        <dbReference type="ChEBI" id="CHEBI:17389"/>
        <dbReference type="ChEBI" id="CHEBI:17815"/>
        <dbReference type="ChEBI" id="CHEBI:28868"/>
        <dbReference type="EC" id="3.1.1.116"/>
    </reaction>
    <physiologicalReaction direction="left-to-right" evidence="13">
        <dbReference type="Rhea" id="RHEA:33276"/>
    </physiologicalReaction>
</comment>
<evidence type="ECO:0000256" key="5">
    <source>
        <dbReference type="ARBA" id="ARBA00022692"/>
    </source>
</evidence>
<dbReference type="CDD" id="cd00519">
    <property type="entry name" value="Lipase_3"/>
    <property type="match status" value="1"/>
</dbReference>
<keyword evidence="3" id="KW-1003">Cell membrane</keyword>
<dbReference type="Proteomes" id="UP000444721">
    <property type="component" value="Unassembled WGS sequence"/>
</dbReference>
<dbReference type="RefSeq" id="XP_044561192.1">
    <property type="nucleotide sequence ID" value="XM_044707785.1"/>
</dbReference>
<feature type="region of interest" description="Disordered" evidence="15">
    <location>
        <begin position="595"/>
        <end position="624"/>
    </location>
</feature>
<sequence length="816" mass="92586">MNKTKSDRKDLFSKFSHGVCSCCSSSSSSSTRTTVATPKTTTNNTKTTLGTSTTVSPRHNLLIRKIKKFAKKIKKTLTNKMIHPSSSSEPSSSSAPPPPEELPQQLSVHHHPHDDENYLKNSGKNIVPEANKTNAKLSYKEMITATAACLKESFPSYKHLTIGDIVFGLSCLANEHSKNDVIGEEMRNPILYNRSNGEEETDEEYKWWNEHSTLNHHHHDNELNTLLQEQLIFAKRMLYYANLAYYNVANETERAKVQKALLEGYESLNQSRSWFSSSPQPKYSSNSLKYLESLRYETNLLFYVNISEANQQAFFVKMDHDLKTVIIAIRGTSQLADIFTNLSAENSDLKVHRFYGDYKRKVEKREHLIDTADFTFDVENNNHENFCESDDNEQMIHGKVHAGYINTARWILSKIRDFLLNNIFSNTSDYKSYRIITVGHSLGGGLAAVLSILLRETFLKRYKDYFASLKETHLRSSSQQQAPSLPDIEAITYASSAVFSENLSNWCRSFVTSYIIAGDIVPRISLGQVEKLRLEINETKWEEKLKNFFNEHSKIANVAVTMDTYLVKWGYSPLFQTKKTLITSSSKANLSIEQSSPTVDVNPTESTCTANASDINKNNDNTNNTQKEQISTVEAAVAPLTNEAIELLVEEMNEANKEIHTLYPPGSLFLIIPDSEKQASKDVTETLFEIFNEQLFSEKKVEEKEESGSVVSSIFSTVKTIYKTVRKSYEEGNENGSVPSEDHLLDVKNFIHTQKSATLITNNRDYTIQRVDMYQFGRIVLSRFMFSHHYLVGFKTALDSLLCETIANSESLPSNE</sequence>
<dbReference type="GO" id="GO:0046872">
    <property type="term" value="F:metal ion binding"/>
    <property type="evidence" value="ECO:0007669"/>
    <property type="project" value="UniProtKB-KW"/>
</dbReference>
<dbReference type="OrthoDB" id="438440at2759"/>
<dbReference type="Gene3D" id="3.40.50.1820">
    <property type="entry name" value="alpha/beta hydrolase"/>
    <property type="match status" value="1"/>
</dbReference>
<dbReference type="SUPFAM" id="SSF53474">
    <property type="entry name" value="alpha/beta-Hydrolases"/>
    <property type="match status" value="1"/>
</dbReference>
<evidence type="ECO:0000256" key="6">
    <source>
        <dbReference type="ARBA" id="ARBA00022723"/>
    </source>
</evidence>
<evidence type="ECO:0000313" key="18">
    <source>
        <dbReference type="Proteomes" id="UP000444721"/>
    </source>
</evidence>
<evidence type="ECO:0000256" key="9">
    <source>
        <dbReference type="ARBA" id="ARBA00022963"/>
    </source>
</evidence>
<keyword evidence="10" id="KW-1133">Transmembrane helix</keyword>